<keyword evidence="7" id="KW-1185">Reference proteome</keyword>
<reference evidence="6 7" key="1">
    <citation type="submission" date="2019-07" db="EMBL/GenBank/DDBJ databases">
        <title>Litoreibacter alkalisoli sp. nov., isolated from saline-alkaline soil.</title>
        <authorList>
            <person name="Wang S."/>
            <person name="Xu L."/>
            <person name="Xing Y.-T."/>
            <person name="Sun J.-Q."/>
        </authorList>
    </citation>
    <scope>NUCLEOTIDE SEQUENCE [LARGE SCALE GENOMIC DNA]</scope>
    <source>
        <strain evidence="6 7">LN3S51</strain>
    </source>
</reference>
<dbReference type="Proteomes" id="UP000318483">
    <property type="component" value="Chromosome"/>
</dbReference>
<dbReference type="InterPro" id="IPR000835">
    <property type="entry name" value="HTH_MarR-typ"/>
</dbReference>
<dbReference type="InterPro" id="IPR036390">
    <property type="entry name" value="WH_DNA-bd_sf"/>
</dbReference>
<keyword evidence="2" id="KW-0238">DNA-binding</keyword>
<evidence type="ECO:0000313" key="6">
    <source>
        <dbReference type="EMBL" id="QDY68259.1"/>
    </source>
</evidence>
<proteinExistence type="predicted"/>
<gene>
    <name evidence="6" type="ORF">FPZ52_00575</name>
</gene>
<dbReference type="SUPFAM" id="SSF46785">
    <property type="entry name" value="Winged helix' DNA-binding domain"/>
    <property type="match status" value="1"/>
</dbReference>
<evidence type="ECO:0000256" key="1">
    <source>
        <dbReference type="ARBA" id="ARBA00023015"/>
    </source>
</evidence>
<evidence type="ECO:0000256" key="3">
    <source>
        <dbReference type="ARBA" id="ARBA00023163"/>
    </source>
</evidence>
<accession>A0A5B8I4X8</accession>
<dbReference type="InterPro" id="IPR036388">
    <property type="entry name" value="WH-like_DNA-bd_sf"/>
</dbReference>
<dbReference type="Pfam" id="PF12802">
    <property type="entry name" value="MarR_2"/>
    <property type="match status" value="1"/>
</dbReference>
<evidence type="ECO:0000256" key="4">
    <source>
        <dbReference type="SAM" id="MobiDB-lite"/>
    </source>
</evidence>
<dbReference type="RefSeq" id="WP_146362712.1">
    <property type="nucleotide sequence ID" value="NZ_CP042261.1"/>
</dbReference>
<keyword evidence="1" id="KW-0805">Transcription regulation</keyword>
<evidence type="ECO:0000313" key="7">
    <source>
        <dbReference type="Proteomes" id="UP000318483"/>
    </source>
</evidence>
<dbReference type="KEGG" id="lit:FPZ52_00575"/>
<dbReference type="EMBL" id="CP042261">
    <property type="protein sequence ID" value="QDY68259.1"/>
    <property type="molecule type" value="Genomic_DNA"/>
</dbReference>
<keyword evidence="3" id="KW-0804">Transcription</keyword>
<evidence type="ECO:0000256" key="2">
    <source>
        <dbReference type="ARBA" id="ARBA00023125"/>
    </source>
</evidence>
<dbReference type="GO" id="GO:0003700">
    <property type="term" value="F:DNA-binding transcription factor activity"/>
    <property type="evidence" value="ECO:0007669"/>
    <property type="project" value="InterPro"/>
</dbReference>
<feature type="domain" description="HTH marR-type" evidence="5">
    <location>
        <begin position="37"/>
        <end position="166"/>
    </location>
</feature>
<dbReference type="SMART" id="SM00347">
    <property type="entry name" value="HTH_MARR"/>
    <property type="match status" value="1"/>
</dbReference>
<dbReference type="PROSITE" id="PS50995">
    <property type="entry name" value="HTH_MARR_2"/>
    <property type="match status" value="1"/>
</dbReference>
<dbReference type="AlphaFoldDB" id="A0A5B8I4X8"/>
<dbReference type="PRINTS" id="PR00598">
    <property type="entry name" value="HTHMARR"/>
</dbReference>
<dbReference type="GO" id="GO:0003677">
    <property type="term" value="F:DNA binding"/>
    <property type="evidence" value="ECO:0007669"/>
    <property type="project" value="UniProtKB-KW"/>
</dbReference>
<sequence>MRDELPADTNADPAARTTSPVSANMPTLGEIGLQRYAPYLMNRIMGLYNASVLAELNRHGISIAKLRALAVLSARPGLMINELAVYCVIEQSTMSRTLASMLNEGLIRRQDDTEDNRVRRIYLTDKGREVFEHLWPAMASAHQDLFEGINEAERDAFVTTLNRMLLNVRKHPF</sequence>
<dbReference type="OrthoDB" id="7559832at2"/>
<dbReference type="Gene3D" id="1.10.10.10">
    <property type="entry name" value="Winged helix-like DNA-binding domain superfamily/Winged helix DNA-binding domain"/>
    <property type="match status" value="1"/>
</dbReference>
<organism evidence="6 7">
    <name type="scientific">Qingshengfaniella alkalisoli</name>
    <dbReference type="NCBI Taxonomy" id="2599296"/>
    <lineage>
        <taxon>Bacteria</taxon>
        <taxon>Pseudomonadati</taxon>
        <taxon>Pseudomonadota</taxon>
        <taxon>Alphaproteobacteria</taxon>
        <taxon>Rhodobacterales</taxon>
        <taxon>Paracoccaceae</taxon>
        <taxon>Qingshengfaniella</taxon>
    </lineage>
</organism>
<evidence type="ECO:0000259" key="5">
    <source>
        <dbReference type="PROSITE" id="PS50995"/>
    </source>
</evidence>
<dbReference type="PANTHER" id="PTHR42756">
    <property type="entry name" value="TRANSCRIPTIONAL REGULATOR, MARR"/>
    <property type="match status" value="1"/>
</dbReference>
<dbReference type="PANTHER" id="PTHR42756:SF1">
    <property type="entry name" value="TRANSCRIPTIONAL REPRESSOR OF EMRAB OPERON"/>
    <property type="match status" value="1"/>
</dbReference>
<name>A0A5B8I4X8_9RHOB</name>
<feature type="region of interest" description="Disordered" evidence="4">
    <location>
        <begin position="1"/>
        <end position="22"/>
    </location>
</feature>
<protein>
    <submittedName>
        <fullName evidence="6">MarR family transcriptional regulator</fullName>
    </submittedName>
</protein>